<gene>
    <name evidence="1" type="ORF">BJ878DRAFT_574884</name>
</gene>
<reference evidence="1" key="1">
    <citation type="journal article" date="2021" name="IMA Fungus">
        <title>Genomic characterization of three marine fungi, including Emericellopsis atlantica sp. nov. with signatures of a generalist lifestyle and marine biomass degradation.</title>
        <authorList>
            <person name="Hagestad O.C."/>
            <person name="Hou L."/>
            <person name="Andersen J.H."/>
            <person name="Hansen E.H."/>
            <person name="Altermark B."/>
            <person name="Li C."/>
            <person name="Kuhnert E."/>
            <person name="Cox R.J."/>
            <person name="Crous P.W."/>
            <person name="Spatafora J.W."/>
            <person name="Lail K."/>
            <person name="Amirebrahimi M."/>
            <person name="Lipzen A."/>
            <person name="Pangilinan J."/>
            <person name="Andreopoulos W."/>
            <person name="Hayes R.D."/>
            <person name="Ng V."/>
            <person name="Grigoriev I.V."/>
            <person name="Jackson S.A."/>
            <person name="Sutton T.D.S."/>
            <person name="Dobson A.D.W."/>
            <person name="Rama T."/>
        </authorList>
    </citation>
    <scope>NUCLEOTIDE SEQUENCE</scope>
    <source>
        <strain evidence="1">TRa3180A</strain>
    </source>
</reference>
<organism evidence="1 2">
    <name type="scientific">Calycina marina</name>
    <dbReference type="NCBI Taxonomy" id="1763456"/>
    <lineage>
        <taxon>Eukaryota</taxon>
        <taxon>Fungi</taxon>
        <taxon>Dikarya</taxon>
        <taxon>Ascomycota</taxon>
        <taxon>Pezizomycotina</taxon>
        <taxon>Leotiomycetes</taxon>
        <taxon>Helotiales</taxon>
        <taxon>Pezizellaceae</taxon>
        <taxon>Calycina</taxon>
    </lineage>
</organism>
<keyword evidence="2" id="KW-1185">Reference proteome</keyword>
<accession>A0A9P8CFQ6</accession>
<dbReference type="AlphaFoldDB" id="A0A9P8CFQ6"/>
<evidence type="ECO:0000313" key="2">
    <source>
        <dbReference type="Proteomes" id="UP000887226"/>
    </source>
</evidence>
<evidence type="ECO:0000313" key="1">
    <source>
        <dbReference type="EMBL" id="KAG9245414.1"/>
    </source>
</evidence>
<proteinExistence type="predicted"/>
<name>A0A9P8CFQ6_9HELO</name>
<protein>
    <submittedName>
        <fullName evidence="1">Uncharacterized protein</fullName>
    </submittedName>
</protein>
<sequence length="249" mass="27828">MSTGMSFGRDDDEFNPTLGQSKPSCIEQCAGACEDEFHFVGIAFQRFTVQFITATAALMEELGRIKGINMMERGGENMECSKESRRVAKASECTFQSVQEAETLNSISKSSSGMKPRKSLMMATMRQKEMRAKSDWFYNERSDGIESRAEAQADELLNPVESSAGSAPPCFFPINLLASSPFERYGPRYYLSDTPDWIYRDVSASNRLSKLSPLEIRSSSNPGGATPPLPVLALYLYMVVIRNSWNLKW</sequence>
<comment type="caution">
    <text evidence="1">The sequence shown here is derived from an EMBL/GenBank/DDBJ whole genome shotgun (WGS) entry which is preliminary data.</text>
</comment>
<dbReference type="EMBL" id="MU253848">
    <property type="protein sequence ID" value="KAG9245414.1"/>
    <property type="molecule type" value="Genomic_DNA"/>
</dbReference>
<dbReference type="Proteomes" id="UP000887226">
    <property type="component" value="Unassembled WGS sequence"/>
</dbReference>